<keyword evidence="2" id="KW-1185">Reference proteome</keyword>
<organism evidence="1 2">
    <name type="scientific">Neofusicoccum parvum</name>
    <dbReference type="NCBI Taxonomy" id="310453"/>
    <lineage>
        <taxon>Eukaryota</taxon>
        <taxon>Fungi</taxon>
        <taxon>Dikarya</taxon>
        <taxon>Ascomycota</taxon>
        <taxon>Pezizomycotina</taxon>
        <taxon>Dothideomycetes</taxon>
        <taxon>Dothideomycetes incertae sedis</taxon>
        <taxon>Botryosphaeriales</taxon>
        <taxon>Botryosphaeriaceae</taxon>
        <taxon>Neofusicoccum</taxon>
    </lineage>
</organism>
<protein>
    <submittedName>
        <fullName evidence="1">Ubiquitin supergroup protein</fullName>
    </submittedName>
</protein>
<proteinExistence type="predicted"/>
<evidence type="ECO:0000313" key="1">
    <source>
        <dbReference type="EMBL" id="GME35293.1"/>
    </source>
</evidence>
<name>A0ACB5SD31_9PEZI</name>
<gene>
    <name evidence="1" type="primary">g1021</name>
    <name evidence="1" type="ORF">NpPPO83_00001021</name>
</gene>
<reference evidence="1" key="1">
    <citation type="submission" date="2024-09" db="EMBL/GenBank/DDBJ databases">
        <title>Draft Genome Sequences of Neofusicoccum parvum.</title>
        <authorList>
            <person name="Ashida A."/>
            <person name="Camagna M."/>
            <person name="Tanaka A."/>
            <person name="Takemoto D."/>
        </authorList>
    </citation>
    <scope>NUCLEOTIDE SEQUENCE</scope>
    <source>
        <strain evidence="1">PPO83</strain>
    </source>
</reference>
<dbReference type="Proteomes" id="UP001165186">
    <property type="component" value="Unassembled WGS sequence"/>
</dbReference>
<evidence type="ECO:0000313" key="2">
    <source>
        <dbReference type="Proteomes" id="UP001165186"/>
    </source>
</evidence>
<sequence length="264" mass="26998">MTEVSFAKQFLTALESRPSRLSSDHVVDPKTYPAQPAFILPRMPQPKRKPASRAAAAPGATPANDAPTTTAAAASPTTPQPPQQPETALVTLKPTRATHPTHTLPAPVPVATTSMHDLKRAYAAAAPGVGVAKIKILLAKKPVGDTKTIRDVLPPATEPSAHPIPVEFSVMVLGGGGGGGATPTAAGTPAISTPERVASPPATTVEVEMGEAPVAAGPADAAGVLGSEEFWADLKGFLVGRLRDEAEGEKLAGLFREAWTKGGA</sequence>
<comment type="caution">
    <text evidence="1">The sequence shown here is derived from an EMBL/GenBank/DDBJ whole genome shotgun (WGS) entry which is preliminary data.</text>
</comment>
<dbReference type="EMBL" id="BSXG01000071">
    <property type="protein sequence ID" value="GME35293.1"/>
    <property type="molecule type" value="Genomic_DNA"/>
</dbReference>
<accession>A0ACB5SD31</accession>